<feature type="domain" description="HTH tetR-type" evidence="6">
    <location>
        <begin position="34"/>
        <end position="94"/>
    </location>
</feature>
<dbReference type="RefSeq" id="WP_083341739.1">
    <property type="nucleotide sequence ID" value="NZ_MLQM01000054.1"/>
</dbReference>
<dbReference type="InterPro" id="IPR004111">
    <property type="entry name" value="Repressor_TetR_C"/>
</dbReference>
<dbReference type="EMBL" id="PPEA01000612">
    <property type="protein sequence ID" value="PQM45602.1"/>
    <property type="molecule type" value="Genomic_DNA"/>
</dbReference>
<evidence type="ECO:0000256" key="5">
    <source>
        <dbReference type="SAM" id="MobiDB-lite"/>
    </source>
</evidence>
<dbReference type="Gene3D" id="1.10.357.10">
    <property type="entry name" value="Tetracycline Repressor, domain 2"/>
    <property type="match status" value="1"/>
</dbReference>
<dbReference type="Pfam" id="PF00440">
    <property type="entry name" value="TetR_N"/>
    <property type="match status" value="1"/>
</dbReference>
<dbReference type="InterPro" id="IPR036271">
    <property type="entry name" value="Tet_transcr_reg_TetR-rel_C_sf"/>
</dbReference>
<name>A0A2S8BG09_9MYCO</name>
<dbReference type="GO" id="GO:0000976">
    <property type="term" value="F:transcription cis-regulatory region binding"/>
    <property type="evidence" value="ECO:0007669"/>
    <property type="project" value="TreeGrafter"/>
</dbReference>
<keyword evidence="1" id="KW-0805">Transcription regulation</keyword>
<dbReference type="PANTHER" id="PTHR30055">
    <property type="entry name" value="HTH-TYPE TRANSCRIPTIONAL REGULATOR RUTR"/>
    <property type="match status" value="1"/>
</dbReference>
<feature type="region of interest" description="Disordered" evidence="5">
    <location>
        <begin position="1"/>
        <end position="31"/>
    </location>
</feature>
<protein>
    <submittedName>
        <fullName evidence="7">Tetracycline repressor protein class D</fullName>
    </submittedName>
</protein>
<dbReference type="InterPro" id="IPR050109">
    <property type="entry name" value="HTH-type_TetR-like_transc_reg"/>
</dbReference>
<feature type="compositionally biased region" description="Basic and acidic residues" evidence="5">
    <location>
        <begin position="1"/>
        <end position="10"/>
    </location>
</feature>
<dbReference type="AlphaFoldDB" id="A0A2S8BG09"/>
<dbReference type="InterPro" id="IPR001647">
    <property type="entry name" value="HTH_TetR"/>
</dbReference>
<dbReference type="SUPFAM" id="SSF46689">
    <property type="entry name" value="Homeodomain-like"/>
    <property type="match status" value="1"/>
</dbReference>
<accession>A0A2S8BG09</accession>
<evidence type="ECO:0000256" key="3">
    <source>
        <dbReference type="ARBA" id="ARBA00023163"/>
    </source>
</evidence>
<evidence type="ECO:0000313" key="7">
    <source>
        <dbReference type="EMBL" id="PQM45602.1"/>
    </source>
</evidence>
<evidence type="ECO:0000259" key="6">
    <source>
        <dbReference type="PROSITE" id="PS50977"/>
    </source>
</evidence>
<organism evidence="7 8">
    <name type="scientific">Mycobacterium talmoniae</name>
    <dbReference type="NCBI Taxonomy" id="1858794"/>
    <lineage>
        <taxon>Bacteria</taxon>
        <taxon>Bacillati</taxon>
        <taxon>Actinomycetota</taxon>
        <taxon>Actinomycetes</taxon>
        <taxon>Mycobacteriales</taxon>
        <taxon>Mycobacteriaceae</taxon>
        <taxon>Mycobacterium</taxon>
    </lineage>
</organism>
<sequence length="255" mass="28632">MIALDGHDDETLADPIDPETSATESGGASDGHRRLSRAFILDAAIDLIDRDGLPQLTMRRLGAACGVEAMALYRYVHSRGDLLTGIVDHLVDRLHAEQLTARRQEDGWQDYLVRLAHGVRHVALQHPEVFPLLATQAPEAPWVRPPLRSLRWMETFLDTLISYGFDDTAAVAAYRTYTTFLLGQLLLEVSAHGAELHPDEALLDNEAPPKPKRDLSNYPHLQRLQPMLSQDHRTAEFEEGLEAQLDRLELLVARR</sequence>
<gene>
    <name evidence="7" type="primary">tetR_10</name>
    <name evidence="7" type="ORF">C1Y40_04249</name>
</gene>
<keyword evidence="2 4" id="KW-0238">DNA-binding</keyword>
<dbReference type="Pfam" id="PF02909">
    <property type="entry name" value="TetR_C_1"/>
    <property type="match status" value="1"/>
</dbReference>
<keyword evidence="3" id="KW-0804">Transcription</keyword>
<comment type="caution">
    <text evidence="7">The sequence shown here is derived from an EMBL/GenBank/DDBJ whole genome shotgun (WGS) entry which is preliminary data.</text>
</comment>
<dbReference type="SUPFAM" id="SSF48498">
    <property type="entry name" value="Tetracyclin repressor-like, C-terminal domain"/>
    <property type="match status" value="1"/>
</dbReference>
<dbReference type="PANTHER" id="PTHR30055:SF151">
    <property type="entry name" value="TRANSCRIPTIONAL REGULATORY PROTEIN"/>
    <property type="match status" value="1"/>
</dbReference>
<feature type="DNA-binding region" description="H-T-H motif" evidence="4">
    <location>
        <begin position="57"/>
        <end position="76"/>
    </location>
</feature>
<evidence type="ECO:0000256" key="4">
    <source>
        <dbReference type="PROSITE-ProRule" id="PRU00335"/>
    </source>
</evidence>
<reference evidence="7 8" key="1">
    <citation type="journal article" date="2017" name="Int. J. Syst. Evol. Microbiol.">
        <title>Mycobacterium talmoniae sp. nov., a slowly growing mycobacterium isolated from human respiratory samples.</title>
        <authorList>
            <person name="Davidson R.M."/>
            <person name="DeGroote M.A."/>
            <person name="Marola J.L."/>
            <person name="Buss S."/>
            <person name="Jones V."/>
            <person name="McNeil M.R."/>
            <person name="Freifeld A.G."/>
            <person name="Elaine Epperson L."/>
            <person name="Hasan N.A."/>
            <person name="Jackson M."/>
            <person name="Iwen P.C."/>
            <person name="Salfinger M."/>
            <person name="Strong M."/>
        </authorList>
    </citation>
    <scope>NUCLEOTIDE SEQUENCE [LARGE SCALE GENOMIC DNA]</scope>
    <source>
        <strain evidence="7 8">ATCC BAA-2683</strain>
    </source>
</reference>
<evidence type="ECO:0000256" key="2">
    <source>
        <dbReference type="ARBA" id="ARBA00023125"/>
    </source>
</evidence>
<dbReference type="Proteomes" id="UP000238296">
    <property type="component" value="Unassembled WGS sequence"/>
</dbReference>
<dbReference type="PROSITE" id="PS50977">
    <property type="entry name" value="HTH_TETR_2"/>
    <property type="match status" value="1"/>
</dbReference>
<dbReference type="GO" id="GO:0003700">
    <property type="term" value="F:DNA-binding transcription factor activity"/>
    <property type="evidence" value="ECO:0007669"/>
    <property type="project" value="TreeGrafter"/>
</dbReference>
<dbReference type="GO" id="GO:0045892">
    <property type="term" value="P:negative regulation of DNA-templated transcription"/>
    <property type="evidence" value="ECO:0007669"/>
    <property type="project" value="InterPro"/>
</dbReference>
<dbReference type="InterPro" id="IPR009057">
    <property type="entry name" value="Homeodomain-like_sf"/>
</dbReference>
<evidence type="ECO:0000313" key="8">
    <source>
        <dbReference type="Proteomes" id="UP000238296"/>
    </source>
</evidence>
<proteinExistence type="predicted"/>
<dbReference type="Gene3D" id="1.10.10.60">
    <property type="entry name" value="Homeodomain-like"/>
    <property type="match status" value="1"/>
</dbReference>
<evidence type="ECO:0000256" key="1">
    <source>
        <dbReference type="ARBA" id="ARBA00023015"/>
    </source>
</evidence>